<reference evidence="2 3" key="1">
    <citation type="journal article" date="2021" name="Elife">
        <title>Chloroplast acquisition without the gene transfer in kleptoplastic sea slugs, Plakobranchus ocellatus.</title>
        <authorList>
            <person name="Maeda T."/>
            <person name="Takahashi S."/>
            <person name="Yoshida T."/>
            <person name="Shimamura S."/>
            <person name="Takaki Y."/>
            <person name="Nagai Y."/>
            <person name="Toyoda A."/>
            <person name="Suzuki Y."/>
            <person name="Arimoto A."/>
            <person name="Ishii H."/>
            <person name="Satoh N."/>
            <person name="Nishiyama T."/>
            <person name="Hasebe M."/>
            <person name="Maruyama T."/>
            <person name="Minagawa J."/>
            <person name="Obokata J."/>
            <person name="Shigenobu S."/>
        </authorList>
    </citation>
    <scope>NUCLEOTIDE SEQUENCE [LARGE SCALE GENOMIC DNA]</scope>
</reference>
<dbReference type="PANTHER" id="PTHR10492">
    <property type="match status" value="1"/>
</dbReference>
<dbReference type="AlphaFoldDB" id="A0AAV4I4P0"/>
<accession>A0AAV4I4P0</accession>
<feature type="domain" description="DNA helicase Pif1-like 2B" evidence="1">
    <location>
        <begin position="71"/>
        <end position="102"/>
    </location>
</feature>
<organism evidence="2 3">
    <name type="scientific">Elysia marginata</name>
    <dbReference type="NCBI Taxonomy" id="1093978"/>
    <lineage>
        <taxon>Eukaryota</taxon>
        <taxon>Metazoa</taxon>
        <taxon>Spiralia</taxon>
        <taxon>Lophotrochozoa</taxon>
        <taxon>Mollusca</taxon>
        <taxon>Gastropoda</taxon>
        <taxon>Heterobranchia</taxon>
        <taxon>Euthyneura</taxon>
        <taxon>Panpulmonata</taxon>
        <taxon>Sacoglossa</taxon>
        <taxon>Placobranchoidea</taxon>
        <taxon>Plakobranchidae</taxon>
        <taxon>Elysia</taxon>
    </lineage>
</organism>
<sequence>MDKVYLAYRESLLKAAPRMMEELGIDTGEDFLGMGVFRKDVDLSNEEKQYLLSVTFNSVVNEEETVQHRAEFLNSIELSGLPPHQLNIKVGVPDMLLRSLQPPKLMSDTKCIVINCQRNIIEVEIVTGA</sequence>
<evidence type="ECO:0000259" key="1">
    <source>
        <dbReference type="Pfam" id="PF21530"/>
    </source>
</evidence>
<dbReference type="PANTHER" id="PTHR10492:SF57">
    <property type="entry name" value="ATP-DEPENDENT DNA HELICASE"/>
    <property type="match status" value="1"/>
</dbReference>
<evidence type="ECO:0000313" key="3">
    <source>
        <dbReference type="Proteomes" id="UP000762676"/>
    </source>
</evidence>
<gene>
    <name evidence="2" type="ORF">ElyMa_001162100</name>
</gene>
<proteinExistence type="predicted"/>
<name>A0AAV4I4P0_9GAST</name>
<dbReference type="Pfam" id="PF21530">
    <property type="entry name" value="Pif1_2B_dom"/>
    <property type="match status" value="1"/>
</dbReference>
<dbReference type="Proteomes" id="UP000762676">
    <property type="component" value="Unassembled WGS sequence"/>
</dbReference>
<protein>
    <recommendedName>
        <fullName evidence="1">DNA helicase Pif1-like 2B domain-containing protein</fullName>
    </recommendedName>
</protein>
<dbReference type="InterPro" id="IPR049163">
    <property type="entry name" value="Pif1-like_2B_dom"/>
</dbReference>
<dbReference type="EMBL" id="BMAT01002294">
    <property type="protein sequence ID" value="GFS03942.1"/>
    <property type="molecule type" value="Genomic_DNA"/>
</dbReference>
<evidence type="ECO:0000313" key="2">
    <source>
        <dbReference type="EMBL" id="GFS03942.1"/>
    </source>
</evidence>
<comment type="caution">
    <text evidence="2">The sequence shown here is derived from an EMBL/GenBank/DDBJ whole genome shotgun (WGS) entry which is preliminary data.</text>
</comment>
<keyword evidence="3" id="KW-1185">Reference proteome</keyword>